<comment type="caution">
    <text evidence="2">The sequence shown here is derived from an EMBL/GenBank/DDBJ whole genome shotgun (WGS) entry which is preliminary data.</text>
</comment>
<feature type="domain" description="DUF397" evidence="1">
    <location>
        <begin position="3"/>
        <end position="56"/>
    </location>
</feature>
<evidence type="ECO:0000313" key="3">
    <source>
        <dbReference type="Proteomes" id="UP000614047"/>
    </source>
</evidence>
<accession>A0A931DFE1</accession>
<sequence length="72" mass="8058">MTEWRKSTHSDGTQHGGCVEVAALNTTIAVRDSKNPRGPHLHLHPHTWHTLLTTIKTNNTPTPQRPCQTRDA</sequence>
<dbReference type="Pfam" id="PF04149">
    <property type="entry name" value="DUF397"/>
    <property type="match status" value="1"/>
</dbReference>
<protein>
    <recommendedName>
        <fullName evidence="1">DUF397 domain-containing protein</fullName>
    </recommendedName>
</protein>
<organism evidence="2 3">
    <name type="scientific">Actinomadura viridis</name>
    <dbReference type="NCBI Taxonomy" id="58110"/>
    <lineage>
        <taxon>Bacteria</taxon>
        <taxon>Bacillati</taxon>
        <taxon>Actinomycetota</taxon>
        <taxon>Actinomycetes</taxon>
        <taxon>Streptosporangiales</taxon>
        <taxon>Thermomonosporaceae</taxon>
        <taxon>Actinomadura</taxon>
    </lineage>
</organism>
<dbReference type="Proteomes" id="UP000614047">
    <property type="component" value="Unassembled WGS sequence"/>
</dbReference>
<evidence type="ECO:0000259" key="1">
    <source>
        <dbReference type="Pfam" id="PF04149"/>
    </source>
</evidence>
<dbReference type="InterPro" id="IPR007278">
    <property type="entry name" value="DUF397"/>
</dbReference>
<gene>
    <name evidence="2" type="ORF">IW256_000664</name>
</gene>
<proteinExistence type="predicted"/>
<reference evidence="2" key="1">
    <citation type="submission" date="2020-11" db="EMBL/GenBank/DDBJ databases">
        <title>Sequencing the genomes of 1000 actinobacteria strains.</title>
        <authorList>
            <person name="Klenk H.-P."/>
        </authorList>
    </citation>
    <scope>NUCLEOTIDE SEQUENCE</scope>
    <source>
        <strain evidence="2">DSM 43175</strain>
    </source>
</reference>
<dbReference type="EMBL" id="JADOUA010000001">
    <property type="protein sequence ID" value="MBG6086551.1"/>
    <property type="molecule type" value="Genomic_DNA"/>
</dbReference>
<keyword evidence="3" id="KW-1185">Reference proteome</keyword>
<dbReference type="AlphaFoldDB" id="A0A931DFE1"/>
<dbReference type="RefSeq" id="WP_197009538.1">
    <property type="nucleotide sequence ID" value="NZ_BAABES010000025.1"/>
</dbReference>
<evidence type="ECO:0000313" key="2">
    <source>
        <dbReference type="EMBL" id="MBG6086551.1"/>
    </source>
</evidence>
<name>A0A931DFE1_9ACTN</name>